<evidence type="ECO:0000313" key="9">
    <source>
        <dbReference type="Proteomes" id="UP000189935"/>
    </source>
</evidence>
<sequence>MNRHLKLAFAAGILVGLGATGVASAADMAVKARPVVAPVVYPWTGCYIGGNVGGAWSKMDTTQVGQDGIGPTFANYGRENDSGFVGGGQAGCDFQASNLVFGVGGSFDFGNVNGRHLIPDVPGFTETNSLKAIYTATGRIGYLWTPTLLGYGKGGMAWVTNRNSVFLRSGALFESSGSFTMPGMDVGVGLEWMFAPNWSVFAEYNYIFFEDDFAQHFTTTPGQAITGETILTRQRVQTALVGVNYKFHWDSPVVAKY</sequence>
<comment type="similarity">
    <text evidence="5">Belongs to the Omp25/RopB family.</text>
</comment>
<dbReference type="GO" id="GO:0009279">
    <property type="term" value="C:cell outer membrane"/>
    <property type="evidence" value="ECO:0007669"/>
    <property type="project" value="UniProtKB-SubCell"/>
</dbReference>
<dbReference type="Gene3D" id="2.40.160.20">
    <property type="match status" value="1"/>
</dbReference>
<evidence type="ECO:0000259" key="7">
    <source>
        <dbReference type="Pfam" id="PF13505"/>
    </source>
</evidence>
<comment type="subcellular location">
    <subcellularLocation>
        <location evidence="1">Cell outer membrane</location>
    </subcellularLocation>
</comment>
<evidence type="ECO:0000256" key="6">
    <source>
        <dbReference type="SAM" id="SignalP"/>
    </source>
</evidence>
<dbReference type="SUPFAM" id="SSF56925">
    <property type="entry name" value="OMPA-like"/>
    <property type="match status" value="1"/>
</dbReference>
<dbReference type="InterPro" id="IPR051692">
    <property type="entry name" value="OMP-like"/>
</dbReference>
<organism evidence="8 9">
    <name type="scientific">Bradyrhizobium lablabi</name>
    <dbReference type="NCBI Taxonomy" id="722472"/>
    <lineage>
        <taxon>Bacteria</taxon>
        <taxon>Pseudomonadati</taxon>
        <taxon>Pseudomonadota</taxon>
        <taxon>Alphaproteobacteria</taxon>
        <taxon>Hyphomicrobiales</taxon>
        <taxon>Nitrobacteraceae</taxon>
        <taxon>Bradyrhizobium</taxon>
    </lineage>
</organism>
<evidence type="ECO:0000256" key="2">
    <source>
        <dbReference type="ARBA" id="ARBA00022729"/>
    </source>
</evidence>
<evidence type="ECO:0000256" key="3">
    <source>
        <dbReference type="ARBA" id="ARBA00023136"/>
    </source>
</evidence>
<dbReference type="OrthoDB" id="8222426at2"/>
<keyword evidence="2 6" id="KW-0732">Signal</keyword>
<dbReference type="PANTHER" id="PTHR34001">
    <property type="entry name" value="BLL7405 PROTEIN"/>
    <property type="match status" value="1"/>
</dbReference>
<dbReference type="EMBL" id="LT670844">
    <property type="protein sequence ID" value="SHL79548.1"/>
    <property type="molecule type" value="Genomic_DNA"/>
</dbReference>
<evidence type="ECO:0000256" key="4">
    <source>
        <dbReference type="ARBA" id="ARBA00023237"/>
    </source>
</evidence>
<dbReference type="InterPro" id="IPR027385">
    <property type="entry name" value="Beta-barrel_OMP"/>
</dbReference>
<accession>A0A1M7DJH2</accession>
<protein>
    <submittedName>
        <fullName evidence="8">Outer membrane immunogenic protein</fullName>
    </submittedName>
</protein>
<name>A0A1M7DJH2_9BRAD</name>
<feature type="signal peptide" evidence="6">
    <location>
        <begin position="1"/>
        <end position="25"/>
    </location>
</feature>
<proteinExistence type="inferred from homology"/>
<feature type="chain" id="PRO_5012793964" evidence="6">
    <location>
        <begin position="26"/>
        <end position="257"/>
    </location>
</feature>
<evidence type="ECO:0000256" key="5">
    <source>
        <dbReference type="ARBA" id="ARBA00038306"/>
    </source>
</evidence>
<dbReference type="InterPro" id="IPR011250">
    <property type="entry name" value="OMP/PagP_B-barrel"/>
</dbReference>
<keyword evidence="3" id="KW-0472">Membrane</keyword>
<evidence type="ECO:0000256" key="1">
    <source>
        <dbReference type="ARBA" id="ARBA00004442"/>
    </source>
</evidence>
<reference evidence="8 9" key="1">
    <citation type="submission" date="2016-11" db="EMBL/GenBank/DDBJ databases">
        <authorList>
            <person name="Jaros S."/>
            <person name="Januszkiewicz K."/>
            <person name="Wedrychowicz H."/>
        </authorList>
    </citation>
    <scope>NUCLEOTIDE SEQUENCE [LARGE SCALE GENOMIC DNA]</scope>
    <source>
        <strain evidence="8 9">GAS499</strain>
    </source>
</reference>
<dbReference type="Pfam" id="PF13505">
    <property type="entry name" value="OMP_b-brl"/>
    <property type="match status" value="1"/>
</dbReference>
<gene>
    <name evidence="8" type="ORF">SAMN05444159_6839</name>
</gene>
<dbReference type="PANTHER" id="PTHR34001:SF3">
    <property type="entry name" value="BLL7405 PROTEIN"/>
    <property type="match status" value="1"/>
</dbReference>
<dbReference type="Proteomes" id="UP000189935">
    <property type="component" value="Chromosome I"/>
</dbReference>
<feature type="domain" description="Outer membrane protein beta-barrel" evidence="7">
    <location>
        <begin position="21"/>
        <end position="247"/>
    </location>
</feature>
<dbReference type="RefSeq" id="WP_079543937.1">
    <property type="nucleotide sequence ID" value="NZ_LT670844.1"/>
</dbReference>
<keyword evidence="4" id="KW-0998">Cell outer membrane</keyword>
<dbReference type="AlphaFoldDB" id="A0A1M7DJH2"/>
<evidence type="ECO:0000313" key="8">
    <source>
        <dbReference type="EMBL" id="SHL79548.1"/>
    </source>
</evidence>